<dbReference type="InterPro" id="IPR039261">
    <property type="entry name" value="FNR_nucleotide-bd"/>
</dbReference>
<keyword evidence="1" id="KW-0285">Flavoprotein</keyword>
<keyword evidence="3" id="KW-0813">Transport</keyword>
<keyword evidence="7" id="KW-0560">Oxidoreductase</keyword>
<dbReference type="InterPro" id="IPR001094">
    <property type="entry name" value="Flavdoxin-like"/>
</dbReference>
<dbReference type="InterPro" id="IPR029039">
    <property type="entry name" value="Flavoprotein-like_sf"/>
</dbReference>
<dbReference type="EMBL" id="FWPT01000006">
    <property type="protein sequence ID" value="SMA48418.1"/>
    <property type="molecule type" value="Genomic_DNA"/>
</dbReference>
<dbReference type="SUPFAM" id="SSF52343">
    <property type="entry name" value="Ferredoxin reductase-like, C-terminal NADP-linked domain"/>
    <property type="match status" value="1"/>
</dbReference>
<dbReference type="InterPro" id="IPR001709">
    <property type="entry name" value="Flavoprot_Pyr_Nucl_cyt_Rdtase"/>
</dbReference>
<dbReference type="GO" id="GO:0050660">
    <property type="term" value="F:flavin adenine dinucleotide binding"/>
    <property type="evidence" value="ECO:0007669"/>
    <property type="project" value="TreeGrafter"/>
</dbReference>
<dbReference type="Pfam" id="PF00175">
    <property type="entry name" value="NAD_binding_1"/>
    <property type="match status" value="1"/>
</dbReference>
<dbReference type="EC" id="1.6.2.4" evidence="4"/>
<dbReference type="GO" id="GO:0004783">
    <property type="term" value="F:sulfite reductase (NADPH) activity"/>
    <property type="evidence" value="ECO:0007669"/>
    <property type="project" value="UniProtKB-EC"/>
</dbReference>
<feature type="domain" description="FAD-binding FR-type" evidence="6">
    <location>
        <begin position="170"/>
        <end position="290"/>
    </location>
</feature>
<evidence type="ECO:0000313" key="7">
    <source>
        <dbReference type="EMBL" id="SMA48418.1"/>
    </source>
</evidence>
<dbReference type="RefSeq" id="WP_087110802.1">
    <property type="nucleotide sequence ID" value="NZ_CBCSCN010000006.1"/>
</dbReference>
<evidence type="ECO:0000256" key="4">
    <source>
        <dbReference type="ARBA" id="ARBA00023797"/>
    </source>
</evidence>
<dbReference type="InterPro" id="IPR001433">
    <property type="entry name" value="OxRdtase_FAD/NAD-bd"/>
</dbReference>
<keyword evidence="8" id="KW-1185">Reference proteome</keyword>
<evidence type="ECO:0000256" key="2">
    <source>
        <dbReference type="ARBA" id="ARBA00022643"/>
    </source>
</evidence>
<dbReference type="Pfam" id="PF00258">
    <property type="entry name" value="Flavodoxin_1"/>
    <property type="match status" value="1"/>
</dbReference>
<evidence type="ECO:0000259" key="6">
    <source>
        <dbReference type="PROSITE" id="PS51384"/>
    </source>
</evidence>
<organism evidence="7 8">
    <name type="scientific">Parendozoicomonas haliclonae</name>
    <dbReference type="NCBI Taxonomy" id="1960125"/>
    <lineage>
        <taxon>Bacteria</taxon>
        <taxon>Pseudomonadati</taxon>
        <taxon>Pseudomonadota</taxon>
        <taxon>Gammaproteobacteria</taxon>
        <taxon>Oceanospirillales</taxon>
        <taxon>Endozoicomonadaceae</taxon>
        <taxon>Parendozoicomonas</taxon>
    </lineage>
</organism>
<dbReference type="AlphaFoldDB" id="A0A1X7ALQ4"/>
<dbReference type="SUPFAM" id="SSF63380">
    <property type="entry name" value="Riboflavin synthase domain-like"/>
    <property type="match status" value="1"/>
</dbReference>
<dbReference type="PRINTS" id="PR00369">
    <property type="entry name" value="FLAVODOXIN"/>
</dbReference>
<feature type="domain" description="Flavodoxin-like" evidence="5">
    <location>
        <begin position="22"/>
        <end position="157"/>
    </location>
</feature>
<dbReference type="PANTHER" id="PTHR19384:SF17">
    <property type="entry name" value="NADPH--CYTOCHROME P450 REDUCTASE"/>
    <property type="match status" value="1"/>
</dbReference>
<dbReference type="OrthoDB" id="9816402at2"/>
<evidence type="ECO:0000313" key="8">
    <source>
        <dbReference type="Proteomes" id="UP000196573"/>
    </source>
</evidence>
<reference evidence="7 8" key="1">
    <citation type="submission" date="2017-03" db="EMBL/GenBank/DDBJ databases">
        <authorList>
            <person name="Afonso C.L."/>
            <person name="Miller P.J."/>
            <person name="Scott M.A."/>
            <person name="Spackman E."/>
            <person name="Goraichik I."/>
            <person name="Dimitrov K.M."/>
            <person name="Suarez D.L."/>
            <person name="Swayne D.E."/>
        </authorList>
    </citation>
    <scope>NUCLEOTIDE SEQUENCE [LARGE SCALE GENOMIC DNA]</scope>
    <source>
        <strain evidence="7">SB41UT1</strain>
    </source>
</reference>
<evidence type="ECO:0000259" key="5">
    <source>
        <dbReference type="PROSITE" id="PS50902"/>
    </source>
</evidence>
<keyword evidence="3" id="KW-0249">Electron transport</keyword>
<dbReference type="InterPro" id="IPR017938">
    <property type="entry name" value="Riboflavin_synthase-like_b-brl"/>
</dbReference>
<name>A0A1X7ALQ4_9GAMM</name>
<dbReference type="PANTHER" id="PTHR19384">
    <property type="entry name" value="NITRIC OXIDE SYNTHASE-RELATED"/>
    <property type="match status" value="1"/>
</dbReference>
<dbReference type="PROSITE" id="PS51384">
    <property type="entry name" value="FAD_FR"/>
    <property type="match status" value="1"/>
</dbReference>
<gene>
    <name evidence="7" type="primary">cysJ</name>
    <name evidence="7" type="ORF">EHSB41UT_02732</name>
</gene>
<sequence>MDRLKFFLMNLLFRPVYEEGDILVCYASQTGTAKNLAEQAGNIIRSQGMTASVSSLADLKPTDLERFKQVLMLVSTCGEGEIPDNGVAFYDQLQQLPTLNARVALFALGDKAYAKFCEAGHLFHKELINQGASFEEDLVLVDGNPVEPMQVWLQDKLSINSAAATIEETSKELTLELVERKQLGKECGETGEGNIAYRLLFKIHEETAFQYQAGDLLGLIPPGDNRERLYSISSGPSVRENHVELCVGLLSYQQDGQTVYGACSRYLTSDLEPGTQLKAQWKAGGGLTLPATEDPMIMVATGAGIAPMMCLLQERLHRKHTGENWLLFGNRKSSADFYYQDELEAMLEQGQLTHLETAFSRDSEAKVYVQDVLGQQRERLAEWLLDRNAKLYVCGRKDLRDAILGQARQALAERGLSSEDITLKLEAMERDQQICFELF</sequence>
<dbReference type="Proteomes" id="UP000196573">
    <property type="component" value="Unassembled WGS sequence"/>
</dbReference>
<dbReference type="GO" id="GO:0019344">
    <property type="term" value="P:cysteine biosynthetic process"/>
    <property type="evidence" value="ECO:0007669"/>
    <property type="project" value="UniProtKB-KW"/>
</dbReference>
<evidence type="ECO:0000256" key="3">
    <source>
        <dbReference type="ARBA" id="ARBA00022982"/>
    </source>
</evidence>
<evidence type="ECO:0000256" key="1">
    <source>
        <dbReference type="ARBA" id="ARBA00022630"/>
    </source>
</evidence>
<keyword evidence="2" id="KW-0288">FMN</keyword>
<protein>
    <recommendedName>
        <fullName evidence="4">NADPH--hemoprotein reductase</fullName>
        <ecNumber evidence="4">1.6.2.4</ecNumber>
    </recommendedName>
</protein>
<dbReference type="GO" id="GO:0010181">
    <property type="term" value="F:FMN binding"/>
    <property type="evidence" value="ECO:0007669"/>
    <property type="project" value="InterPro"/>
</dbReference>
<dbReference type="InterPro" id="IPR008254">
    <property type="entry name" value="Flavodoxin/NO_synth"/>
</dbReference>
<dbReference type="PROSITE" id="PS50902">
    <property type="entry name" value="FLAVODOXIN_LIKE"/>
    <property type="match status" value="1"/>
</dbReference>
<proteinExistence type="predicted"/>
<dbReference type="GO" id="GO:0005829">
    <property type="term" value="C:cytosol"/>
    <property type="evidence" value="ECO:0007669"/>
    <property type="project" value="TreeGrafter"/>
</dbReference>
<dbReference type="SUPFAM" id="SSF52218">
    <property type="entry name" value="Flavoproteins"/>
    <property type="match status" value="1"/>
</dbReference>
<dbReference type="InterPro" id="IPR017927">
    <property type="entry name" value="FAD-bd_FR_type"/>
</dbReference>
<accession>A0A1X7ALQ4</accession>
<dbReference type="Gene3D" id="3.40.50.360">
    <property type="match status" value="1"/>
</dbReference>
<dbReference type="PRINTS" id="PR00371">
    <property type="entry name" value="FPNCR"/>
</dbReference>
<dbReference type="Gene3D" id="3.40.50.80">
    <property type="entry name" value="Nucleotide-binding domain of ferredoxin-NADP reductase (FNR) module"/>
    <property type="match status" value="1"/>
</dbReference>
<dbReference type="Gene3D" id="2.40.30.10">
    <property type="entry name" value="Translation factors"/>
    <property type="match status" value="1"/>
</dbReference>